<protein>
    <submittedName>
        <fullName evidence="1">Uncharacterized protein</fullName>
    </submittedName>
</protein>
<reference evidence="1 2" key="1">
    <citation type="submission" date="2013-05" db="EMBL/GenBank/DDBJ databases">
        <authorList>
            <person name="Harkins D.M."/>
            <person name="Durkin A.S."/>
            <person name="Brinkac L.M."/>
            <person name="Haft D.H."/>
            <person name="Selengut J.D."/>
            <person name="Sanka R."/>
            <person name="DePew J."/>
            <person name="Purushe J."/>
            <person name="Hartskeerl R.A."/>
            <person name="Ahmed A."/>
            <person name="van der Linden H."/>
            <person name="Goris M.G.A."/>
            <person name="Vinetz J.M."/>
            <person name="Sutton G.G."/>
            <person name="Nierman W.C."/>
            <person name="Fouts D.E."/>
        </authorList>
    </citation>
    <scope>NUCLEOTIDE SEQUENCE [LARGE SCALE GENOMIC DNA]</scope>
    <source>
        <strain evidence="1 2">CZ214</strain>
    </source>
</reference>
<dbReference type="EMBL" id="AKWY02000015">
    <property type="protein sequence ID" value="EQA72608.1"/>
    <property type="molecule type" value="Genomic_DNA"/>
</dbReference>
<accession>T0FH38</accession>
<proteinExistence type="predicted"/>
<sequence>MSEHLKKSAFSLLFTTRTQIKIIYAELFQKANQLKLIESIENITSLVKSIWNF</sequence>
<dbReference type="Proteomes" id="UP000015442">
    <property type="component" value="Unassembled WGS sequence"/>
</dbReference>
<comment type="caution">
    <text evidence="1">The sequence shown here is derived from an EMBL/GenBank/DDBJ whole genome shotgun (WGS) entry which is preliminary data.</text>
</comment>
<dbReference type="AlphaFoldDB" id="T0FH38"/>
<gene>
    <name evidence="1" type="ORF">LEP1GSC059_1382</name>
</gene>
<name>T0FH38_9LEPT</name>
<evidence type="ECO:0000313" key="2">
    <source>
        <dbReference type="Proteomes" id="UP000015442"/>
    </source>
</evidence>
<evidence type="ECO:0000313" key="1">
    <source>
        <dbReference type="EMBL" id="EQA72608.1"/>
    </source>
</evidence>
<organism evidence="1 2">
    <name type="scientific">Leptospira noguchii serovar Panama str. CZ214</name>
    <dbReference type="NCBI Taxonomy" id="1001595"/>
    <lineage>
        <taxon>Bacteria</taxon>
        <taxon>Pseudomonadati</taxon>
        <taxon>Spirochaetota</taxon>
        <taxon>Spirochaetia</taxon>
        <taxon>Leptospirales</taxon>
        <taxon>Leptospiraceae</taxon>
        <taxon>Leptospira</taxon>
    </lineage>
</organism>